<dbReference type="Proteomes" id="UP001139157">
    <property type="component" value="Unassembled WGS sequence"/>
</dbReference>
<protein>
    <submittedName>
        <fullName evidence="1">Uncharacterized protein</fullName>
    </submittedName>
</protein>
<evidence type="ECO:0000313" key="2">
    <source>
        <dbReference type="Proteomes" id="UP001139157"/>
    </source>
</evidence>
<proteinExistence type="predicted"/>
<keyword evidence="2" id="KW-1185">Reference proteome</keyword>
<dbReference type="EMBL" id="JAMRXG010000021">
    <property type="protein sequence ID" value="MCM6778339.1"/>
    <property type="molecule type" value="Genomic_DNA"/>
</dbReference>
<comment type="caution">
    <text evidence="1">The sequence shown here is derived from an EMBL/GenBank/DDBJ whole genome shotgun (WGS) entry which is preliminary data.</text>
</comment>
<dbReference type="AlphaFoldDB" id="A0A9X2ED99"/>
<accession>A0A9X2ED99</accession>
<name>A0A9X2ED99_9NOCA</name>
<reference evidence="1" key="1">
    <citation type="submission" date="2022-06" db="EMBL/GenBank/DDBJ databases">
        <title>Novel species in genus nocardia.</title>
        <authorList>
            <person name="Li F."/>
        </authorList>
    </citation>
    <scope>NUCLEOTIDE SEQUENCE</scope>
    <source>
        <strain evidence="1">CDC141</strain>
    </source>
</reference>
<organism evidence="1 2">
    <name type="scientific">Nocardia pulmonis</name>
    <dbReference type="NCBI Taxonomy" id="2951408"/>
    <lineage>
        <taxon>Bacteria</taxon>
        <taxon>Bacillati</taxon>
        <taxon>Actinomycetota</taxon>
        <taxon>Actinomycetes</taxon>
        <taxon>Mycobacteriales</taxon>
        <taxon>Nocardiaceae</taxon>
        <taxon>Nocardia</taxon>
    </lineage>
</organism>
<evidence type="ECO:0000313" key="1">
    <source>
        <dbReference type="EMBL" id="MCM6778339.1"/>
    </source>
</evidence>
<sequence length="52" mass="5374">MLSNWGTSFYEIGTDILAIGQAAIRLIADLIDLGGAGYGGGNTYPPGQYPLA</sequence>
<gene>
    <name evidence="1" type="ORF">NDR86_33110</name>
</gene>
<dbReference type="RefSeq" id="WP_251917837.1">
    <property type="nucleotide sequence ID" value="NZ_JAMRXG010000021.1"/>
</dbReference>